<protein>
    <submittedName>
        <fullName evidence="1">Integral membrane protein</fullName>
    </submittedName>
</protein>
<name>A0ACC3Z8U6_COLTU</name>
<dbReference type="Proteomes" id="UP000805649">
    <property type="component" value="Unassembled WGS sequence"/>
</dbReference>
<evidence type="ECO:0000313" key="2">
    <source>
        <dbReference type="Proteomes" id="UP000805649"/>
    </source>
</evidence>
<evidence type="ECO:0000313" key="1">
    <source>
        <dbReference type="EMBL" id="KAL0940477.1"/>
    </source>
</evidence>
<gene>
    <name evidence="1" type="ORF">CTRU02_203240</name>
</gene>
<keyword evidence="2" id="KW-1185">Reference proteome</keyword>
<accession>A0ACC3Z8U6</accession>
<comment type="caution">
    <text evidence="1">The sequence shown here is derived from an EMBL/GenBank/DDBJ whole genome shotgun (WGS) entry which is preliminary data.</text>
</comment>
<organism evidence="1 2">
    <name type="scientific">Colletotrichum truncatum</name>
    <name type="common">Anthracnose fungus</name>
    <name type="synonym">Colletotrichum capsici</name>
    <dbReference type="NCBI Taxonomy" id="5467"/>
    <lineage>
        <taxon>Eukaryota</taxon>
        <taxon>Fungi</taxon>
        <taxon>Dikarya</taxon>
        <taxon>Ascomycota</taxon>
        <taxon>Pezizomycotina</taxon>
        <taxon>Sordariomycetes</taxon>
        <taxon>Hypocreomycetidae</taxon>
        <taxon>Glomerellales</taxon>
        <taxon>Glomerellaceae</taxon>
        <taxon>Colletotrichum</taxon>
        <taxon>Colletotrichum truncatum species complex</taxon>
    </lineage>
</organism>
<proteinExistence type="predicted"/>
<dbReference type="EMBL" id="VUJX02000002">
    <property type="protein sequence ID" value="KAL0940477.1"/>
    <property type="molecule type" value="Genomic_DNA"/>
</dbReference>
<sequence length="327" mass="36255">MSEVSVIPAPPGVVVDFDHPRRQKVLEHYLLFDIGGTIAFIALCQRLYTKIFLSTGLQTDDTSIIRGSMCAHAWEMPLSKFKSNSLITYIAAPVYMLCSGFTKLSLLAFYLHLSPQKWFRIAIWIGITVVSLNTACITALMLFQCNPIQKGFDSTITGGSCLNAAILYMATAVSNIASDVMLFVLPMPMVFKLHMRMAQKLGLVIMFAVGSIALRTVATSIVRMTFLPILLTSRDPPWDSAPANIWTFLEGNLFVICGSMPTIRKFFEHFAPKLMGLPTASSSVHYQVTDRVPIKNERHKRRDEENAVLTSVTVTSYVINSADNDGS</sequence>
<reference evidence="1 2" key="1">
    <citation type="journal article" date="2020" name="Phytopathology">
        <title>Genome Sequence Resources of Colletotrichum truncatum, C. plurivorum, C. musicola, and C. sojae: Four Species Pathogenic to Soybean (Glycine max).</title>
        <authorList>
            <person name="Rogerio F."/>
            <person name="Boufleur T.R."/>
            <person name="Ciampi-Guillardi M."/>
            <person name="Sukno S.A."/>
            <person name="Thon M.R."/>
            <person name="Massola Junior N.S."/>
            <person name="Baroncelli R."/>
        </authorList>
    </citation>
    <scope>NUCLEOTIDE SEQUENCE [LARGE SCALE GENOMIC DNA]</scope>
    <source>
        <strain evidence="1 2">CMES1059</strain>
    </source>
</reference>